<gene>
    <name evidence="1" type="ORF">MVI01_14640</name>
</gene>
<evidence type="ECO:0000313" key="2">
    <source>
        <dbReference type="Proteomes" id="UP000321224"/>
    </source>
</evidence>
<dbReference type="Proteomes" id="UP000321224">
    <property type="component" value="Unassembled WGS sequence"/>
</dbReference>
<reference evidence="1 2" key="1">
    <citation type="submission" date="2019-07" db="EMBL/GenBank/DDBJ databases">
        <title>Whole genome shotgun sequence of Myxococcus virescens NBRC 100334.</title>
        <authorList>
            <person name="Hosoyama A."/>
            <person name="Uohara A."/>
            <person name="Ohji S."/>
            <person name="Ichikawa N."/>
        </authorList>
    </citation>
    <scope>NUCLEOTIDE SEQUENCE [LARGE SCALE GENOMIC DNA]</scope>
    <source>
        <strain evidence="1 2">NBRC 100334</strain>
    </source>
</reference>
<evidence type="ECO:0000313" key="1">
    <source>
        <dbReference type="EMBL" id="GEL69680.1"/>
    </source>
</evidence>
<name>A0A511H823_9BACT</name>
<dbReference type="EMBL" id="BJVY01000006">
    <property type="protein sequence ID" value="GEL69680.1"/>
    <property type="molecule type" value="Genomic_DNA"/>
</dbReference>
<proteinExistence type="predicted"/>
<protein>
    <submittedName>
        <fullName evidence="1">Uncharacterized protein</fullName>
    </submittedName>
</protein>
<organism evidence="1 2">
    <name type="scientific">Myxococcus virescens</name>
    <dbReference type="NCBI Taxonomy" id="83456"/>
    <lineage>
        <taxon>Bacteria</taxon>
        <taxon>Pseudomonadati</taxon>
        <taxon>Myxococcota</taxon>
        <taxon>Myxococcia</taxon>
        <taxon>Myxococcales</taxon>
        <taxon>Cystobacterineae</taxon>
        <taxon>Myxococcaceae</taxon>
        <taxon>Myxococcus</taxon>
    </lineage>
</organism>
<accession>A0A511H823</accession>
<sequence>MGLTTTSTCTPAQIAWDHNTSIPDAQKVCAGVWEYQSYIQPCYADANSSACPVIGYEQGTCTYHHTCRDPAFGIERFQTINQAPIIEGTRYSVMECMPGQGCQYFDEYDYDNQGGCSASVNTVRDSLQGGWHNTVTSTWSEGAITLIGEGNVARFTQQCYVTLYNVPLYHQRAEAPCETYTAQCDDTTKPIHGFCRHESHGPAPTESECGLANDGATNTSPRGLSLESLKATHDTAAAIALSPHCSTCDHLPMQDDSDVNAKYACIRLRLNRLMRDTKSDRVERNVTASQLRRLIEMRGDALTAANLADALSLYRNSRFGSNCNNDLMVPEVSPTCDPSIEHDRSFLETVCHPLSLDHVQVAVTRQFLDECLDFIENAPLDPQCGLQPYALPYRDVSISLLKKVFAAPHGPSGAPRQQTLVNNLAALERWRYHSLRVLHASDNYLEAPPQFWEELSVLMSAFWKGAYDSEQQIGTTLSPEALDDLSAAYMKVDREVLLSAFAPESYVQSALLLPVMSDAFHGMVDRLRVASASHDLACRYLTCASGQLSTEVSQLWNLLSLLDDAAALQSALNSSNKVRSEWRAVFQAIVNQHSRLAGAMSDALGQYPLPSGAPLRTLSHEQIPQIALGVSQLLREAHARSTSYEAHGLFDSLHRNVLSRGMNTSSLEQETLDGDLNALRNNLSQRVSEYTSTRTALIQDLLANLQTQQAETSGMWRITALHERMKVVSKDLAGLRNNVEVANVRQGDFMSAFDEVVATTDLNQLIHQDTIPPIMLSAGNAVYAGGSPDPETRIADIAARTNGSTPWMKATEAGDFLTVTVTGQWSPTCAISQGTHRLPGSPNTTKPILVTRTEQGPNGSQTIPVLTGPEGFLVNLQNSNFQAVSKQTVKEDGTYRTFDKTASTCAGMEASYGSPSIVEGAWGASFKAYVKAEGCLNWDWGERSSTTEVDNNANGTESRSVAAFTTGLRAANTPFPQLPAGSLLLVEVERPTAPAQALRRHIRNIHPVQAPHTSIAIDRASDLYLVVNDKTGCGPTAAGSLTVNISHSRPLAASIQQLGRAMAAVREDLRSKFPDYLRQGRLHPQDLSALRSQAFARLSTECNCNVNDPSKIPTTFNGLFSAWLEHDLSILQRQVEILAVRREQDMLALELRALRDELASAQAESRWVRMLPLWNLRNLDGAQLDSRTREVVSGLNQYLYPIIHLRYPSVFTALANDSAARARLMHLVDMDWMAPALDRAESILDVEFDIRDKFASARAAANHLTPKVVALSFPRPGVQADTPYRKVSDSRAAQVWDHLLTTGIAPFTVLPEDFYTASGGHAQLFCMEGSPIIRAMGLFARVHVTDGVVLSSALATRALTQFGSQLAFPTLAGLETYQQSNAEWHFGGLPVTYGTASDALGTFEKHALPERVGNGLSPFTQFDVDGTVLFAPVRLDEPPLIDMISELVLVFQVEPRQLTQPMTWIRTCHPGTALTSQGLLSVESDMR</sequence>
<comment type="caution">
    <text evidence="1">The sequence shown here is derived from an EMBL/GenBank/DDBJ whole genome shotgun (WGS) entry which is preliminary data.</text>
</comment>